<reference evidence="2 4" key="2">
    <citation type="journal article" date="2019" name="Nat. Med.">
        <title>A library of human gut bacterial isolates paired with longitudinal multiomics data enables mechanistic microbiome research.</title>
        <authorList>
            <person name="Poyet M."/>
            <person name="Groussin M."/>
            <person name="Gibbons S.M."/>
            <person name="Avila-Pacheco J."/>
            <person name="Jiang X."/>
            <person name="Kearney S.M."/>
            <person name="Perrotta A.R."/>
            <person name="Berdy B."/>
            <person name="Zhao S."/>
            <person name="Lieberman T.D."/>
            <person name="Swanson P.K."/>
            <person name="Smith M."/>
            <person name="Roesemann S."/>
            <person name="Alexander J.E."/>
            <person name="Rich S.A."/>
            <person name="Livny J."/>
            <person name="Vlamakis H."/>
            <person name="Clish C."/>
            <person name="Bullock K."/>
            <person name="Deik A."/>
            <person name="Scott J."/>
            <person name="Pierce K.A."/>
            <person name="Xavier R.J."/>
            <person name="Alm E.J."/>
        </authorList>
    </citation>
    <scope>NUCLEOTIDE SEQUENCE [LARGE SCALE GENOMIC DNA]</scope>
    <source>
        <strain evidence="2 4">BIOML-A20</strain>
    </source>
</reference>
<accession>A0A173U567</accession>
<reference evidence="1 3" key="1">
    <citation type="submission" date="2015-09" db="EMBL/GenBank/DDBJ databases">
        <authorList>
            <consortium name="Pathogen Informatics"/>
        </authorList>
    </citation>
    <scope>NUCLEOTIDE SEQUENCE [LARGE SCALE GENOMIC DNA]</scope>
    <source>
        <strain evidence="1 3">2789STDY5608872</strain>
    </source>
</reference>
<evidence type="ECO:0000313" key="4">
    <source>
        <dbReference type="Proteomes" id="UP000441609"/>
    </source>
</evidence>
<proteinExistence type="predicted"/>
<dbReference type="InterPro" id="IPR011050">
    <property type="entry name" value="Pectin_lyase_fold/virulence"/>
</dbReference>
<sequence length="1322" mass="141281">MKRRLLFLFAVFMVGASVGWGQMIPTYYKVAVGTDGDGSSAGSPIYKTNLETALSDAALSSLDSVIILLPEGVYSANAAPYFITKSSLAIIGEGDTSTVTIKSPVDIGLTNGGNVSFQKVHLTAKTSTGRGVVDIKSSKTTVSFSESKITIEGRGTGDSGSGACFGIVSQLTVNENTVNFINSRMYMSDGFERGLAFRDGGGHTLNFIGSKMEGPSAKSLYPYVIGICSWVGGTDNTNPVTYNIRNSVVDVNYYAIFAINQAGYTNAVNITIDNSSVTAWAALFLRGDLVNEAYPHNVAISNTHLYGRSYQNGPSDGFGTVVLDNCQNLTMTMDSKSSIVSENKAPIDSPITYMCVADVRKNTSGTWTFTSTDGSKALIQSKNDKYAPTLFFDDAGTNLEVLGVEYVEFKAENEKPCIVSIHKNGTLNNAASSLDVLLTNTTLEEGDKVIFPEGEYTLPMTLPLDKSITLQGAGQSQTIVNGHIFVNSPSTGSVTLTASDMTLKGTDNSSAHGLIGMIGTGKNIVKLTNCKLDGGAVTAQTAAVGVRMESVGAELSLTNTDIDVNYYGIGLRNKEQVLDITGGTFTAWGAIMTSAGSMSPSDGTLANTNTRITAKDATFISRTLLNGKSNSYGAVILQEKYNGVTADFTNCELRAVDGLDPLINATQATATDIRSYGNTITFTGCTLSSLEGTNNLPDGSNGYLHAGVIRLGWSGTDDKSEFADNTITINNSTLNGKEGENWVYSHREKEAKKYDKLTINGTVYDPASGLICYGEPDIQNKIDNAVAGETISVPAGEHAGFNVTTADVRIKGVYGKTIIKGTKKYTGSSIACISADKVTLMNLSFKSSTDGSNRPTALFVGGGTVEIDSCIFEDKLLQTGLYSEPGSTLKDATLLVHNSTFNVYDKNLLISAGRLNAMVKNNVFTDSDISVAKNDGSNVVESNEFHNCVVKVEDGVTFQYNKMYPGDQTYVYSIRPNNLEGTVVAPNNYWGSDNPDFSALIDKSRAPNGSVDYFPYYSDVALGTLIYKMVTISEDTVWATPHPNQKVTVLDGATLTLSVPMSLDTVTMREGAQIKSNLADQTGSVTTKSLRFSPDLSGTEWKALGMPLASAVIKNSTEEEISAPSAQNVDNGIWFARLKDNKTPEFVVDESTFGMAGLWAANGDTYTISSEGAFEFKTLEEPAAPTETGTFLMCSNPNTFTITLKQSAYILTTDGTSFEQEANPEIKPFQSFVLTDAKTLSTLRSLRIGDGVVTGNQTIEPVDGYYVTTDRGAIVIHTPEPMDVVIIGMNGKVAYRGEVTDGRRIMVSSGIYAVNGQLVRVK</sequence>
<dbReference type="Proteomes" id="UP000095591">
    <property type="component" value="Unassembled WGS sequence"/>
</dbReference>
<dbReference type="Proteomes" id="UP000441609">
    <property type="component" value="Unassembled WGS sequence"/>
</dbReference>
<name>A0A173U567_PARDI</name>
<dbReference type="EMBL" id="CYXP01000004">
    <property type="protein sequence ID" value="CUN09476.1"/>
    <property type="molecule type" value="Genomic_DNA"/>
</dbReference>
<organism evidence="1 3">
    <name type="scientific">Parabacteroides distasonis</name>
    <dbReference type="NCBI Taxonomy" id="823"/>
    <lineage>
        <taxon>Bacteria</taxon>
        <taxon>Pseudomonadati</taxon>
        <taxon>Bacteroidota</taxon>
        <taxon>Bacteroidia</taxon>
        <taxon>Bacteroidales</taxon>
        <taxon>Tannerellaceae</taxon>
        <taxon>Parabacteroides</taxon>
    </lineage>
</organism>
<evidence type="ECO:0000313" key="2">
    <source>
        <dbReference type="EMBL" id="MSB74684.1"/>
    </source>
</evidence>
<gene>
    <name evidence="1" type="ORF">ERS852429_01897</name>
    <name evidence="2" type="ORF">GKD70_15590</name>
</gene>
<dbReference type="EMBL" id="WKMO01000015">
    <property type="protein sequence ID" value="MSB74684.1"/>
    <property type="molecule type" value="Genomic_DNA"/>
</dbReference>
<protein>
    <submittedName>
        <fullName evidence="1">Nitrous oxide reductase family maturation protein NosD</fullName>
    </submittedName>
</protein>
<dbReference type="OrthoDB" id="1080528at2"/>
<evidence type="ECO:0000313" key="1">
    <source>
        <dbReference type="EMBL" id="CUN09476.1"/>
    </source>
</evidence>
<evidence type="ECO:0000313" key="3">
    <source>
        <dbReference type="Proteomes" id="UP000095591"/>
    </source>
</evidence>
<dbReference type="RefSeq" id="WP_005853896.1">
    <property type="nucleotide sequence ID" value="NZ_BQOC01000001.1"/>
</dbReference>
<dbReference type="SUPFAM" id="SSF51126">
    <property type="entry name" value="Pectin lyase-like"/>
    <property type="match status" value="3"/>
</dbReference>